<dbReference type="EMBL" id="JAPTMU010000093">
    <property type="protein sequence ID" value="KAJ4921976.1"/>
    <property type="molecule type" value="Genomic_DNA"/>
</dbReference>
<feature type="region of interest" description="Disordered" evidence="1">
    <location>
        <begin position="1"/>
        <end position="24"/>
    </location>
</feature>
<evidence type="ECO:0000259" key="2">
    <source>
        <dbReference type="SMART" id="SM00409"/>
    </source>
</evidence>
<feature type="non-terminal residue" evidence="3">
    <location>
        <position position="1"/>
    </location>
</feature>
<feature type="region of interest" description="Disordered" evidence="1">
    <location>
        <begin position="261"/>
        <end position="286"/>
    </location>
</feature>
<dbReference type="PANTHER" id="PTHR11422">
    <property type="entry name" value="T-CELL SURFACE GLYCOPROTEIN CD4"/>
    <property type="match status" value="1"/>
</dbReference>
<gene>
    <name evidence="3" type="ORF">JOQ06_027792</name>
</gene>
<evidence type="ECO:0000256" key="1">
    <source>
        <dbReference type="SAM" id="MobiDB-lite"/>
    </source>
</evidence>
<comment type="caution">
    <text evidence="3">The sequence shown here is derived from an EMBL/GenBank/DDBJ whole genome shotgun (WGS) entry which is preliminary data.</text>
</comment>
<dbReference type="AlphaFoldDB" id="A0AAD6ABY9"/>
<keyword evidence="4" id="KW-1185">Reference proteome</keyword>
<dbReference type="Gene3D" id="2.60.40.10">
    <property type="entry name" value="Immunoglobulins"/>
    <property type="match status" value="1"/>
</dbReference>
<dbReference type="SUPFAM" id="SSF48726">
    <property type="entry name" value="Immunoglobulin"/>
    <property type="match status" value="2"/>
</dbReference>
<feature type="domain" description="Immunoglobulin" evidence="2">
    <location>
        <begin position="54"/>
        <end position="150"/>
    </location>
</feature>
<reference evidence="3" key="1">
    <citation type="submission" date="2022-11" db="EMBL/GenBank/DDBJ databases">
        <title>Chromosome-level genome of Pogonophryne albipinna.</title>
        <authorList>
            <person name="Jo E."/>
        </authorList>
    </citation>
    <scope>NUCLEOTIDE SEQUENCE</scope>
    <source>
        <strain evidence="3">SGF0006</strain>
        <tissue evidence="3">Muscle</tissue>
    </source>
</reference>
<dbReference type="Proteomes" id="UP001219934">
    <property type="component" value="Unassembled WGS sequence"/>
</dbReference>
<organism evidence="3 4">
    <name type="scientific">Pogonophryne albipinna</name>
    <dbReference type="NCBI Taxonomy" id="1090488"/>
    <lineage>
        <taxon>Eukaryota</taxon>
        <taxon>Metazoa</taxon>
        <taxon>Chordata</taxon>
        <taxon>Craniata</taxon>
        <taxon>Vertebrata</taxon>
        <taxon>Euteleostomi</taxon>
        <taxon>Actinopterygii</taxon>
        <taxon>Neopterygii</taxon>
        <taxon>Teleostei</taxon>
        <taxon>Neoteleostei</taxon>
        <taxon>Acanthomorphata</taxon>
        <taxon>Eupercaria</taxon>
        <taxon>Perciformes</taxon>
        <taxon>Notothenioidei</taxon>
        <taxon>Pogonophryne</taxon>
    </lineage>
</organism>
<dbReference type="InterPro" id="IPR003599">
    <property type="entry name" value="Ig_sub"/>
</dbReference>
<accession>A0AAD6ABY9</accession>
<feature type="compositionally biased region" description="Polar residues" evidence="1">
    <location>
        <begin position="1"/>
        <end position="12"/>
    </location>
</feature>
<evidence type="ECO:0000313" key="4">
    <source>
        <dbReference type="Proteomes" id="UP001219934"/>
    </source>
</evidence>
<proteinExistence type="predicted"/>
<name>A0AAD6ABY9_9TELE</name>
<protein>
    <recommendedName>
        <fullName evidence="2">Immunoglobulin domain-containing protein</fullName>
    </recommendedName>
</protein>
<sequence>MATDQVNGNGSVSEEPMDTTEVTRSEHFPALLEAGLPQNVAEKLDELYVAAAAVRRYFVRAGDEVTLPFDNVIHDQDECERTLWLFSDSRGSAVKLFEDGQIHKAKSDRLRVTENCSLVIKKVTEEDAGLYLCIRSGEESSHSRVYLSVVTMTEHQVNDEVTLNCSVSTFRDCRHSVKWLLQALSPQVMLQQLEHQQLSIVTVVTVHIWTRAKGGKKRIRKNLFVSEPREVLHIQWSCGDILGSAPEDRVLRGSAAVIRAASAGREERKPRRRGPGAPGEKQLIFT</sequence>
<evidence type="ECO:0000313" key="3">
    <source>
        <dbReference type="EMBL" id="KAJ4921976.1"/>
    </source>
</evidence>
<dbReference type="InterPro" id="IPR013783">
    <property type="entry name" value="Ig-like_fold"/>
</dbReference>
<dbReference type="SMART" id="SM00409">
    <property type="entry name" value="IG"/>
    <property type="match status" value="1"/>
</dbReference>
<dbReference type="InterPro" id="IPR036179">
    <property type="entry name" value="Ig-like_dom_sf"/>
</dbReference>